<sequence>MKRRHAETSATYRYPDQGELNTRITVRRHKNTPDNTVGFNDVYPESCQAWAKVTQVGATIYQNSAQLNDVITHFMTLRYRRDRHIERDHQVVIGSNVFRIKRIRDLNYARRFWLLECEGLGHKPPRRMTRGYIAY</sequence>
<dbReference type="AlphaFoldDB" id="A0A3B0MKE9"/>
<protein>
    <recommendedName>
        <fullName evidence="2">Phage head-tail adapter protein</fullName>
    </recommendedName>
</protein>
<evidence type="ECO:0000313" key="1">
    <source>
        <dbReference type="EMBL" id="SSW96509.1"/>
    </source>
</evidence>
<gene>
    <name evidence="1" type="ORF">ARTV_2957</name>
</gene>
<dbReference type="EMBL" id="UFQR01000018">
    <property type="protein sequence ID" value="SSW96509.1"/>
    <property type="molecule type" value="Genomic_DNA"/>
</dbReference>
<dbReference type="InterPro" id="IPR038666">
    <property type="entry name" value="SSP1_head-tail_sf"/>
</dbReference>
<organism evidence="1">
    <name type="scientific">Arsenophonus endosymbiont of Trialeurodes vaporariorum</name>
    <dbReference type="NCBI Taxonomy" id="235567"/>
    <lineage>
        <taxon>Bacteria</taxon>
        <taxon>Pseudomonadati</taxon>
        <taxon>Pseudomonadota</taxon>
        <taxon>Gammaproteobacteria</taxon>
        <taxon>Enterobacterales</taxon>
        <taxon>Morganellaceae</taxon>
        <taxon>Arsenophonus</taxon>
    </lineage>
</organism>
<proteinExistence type="predicted"/>
<reference evidence="1" key="1">
    <citation type="submission" date="2018-04" db="EMBL/GenBank/DDBJ databases">
        <authorList>
            <person name="Go L.Y."/>
            <person name="Mitchell J.A."/>
        </authorList>
    </citation>
    <scope>NUCLEOTIDE SEQUENCE</scope>
    <source>
        <strain evidence="1">ARTV</strain>
    </source>
</reference>
<accession>A0A3B0MKE9</accession>
<dbReference type="Gene3D" id="2.40.10.270">
    <property type="entry name" value="Bacteriophage SPP1 head-tail adaptor protein"/>
    <property type="match status" value="1"/>
</dbReference>
<dbReference type="InterPro" id="IPR008767">
    <property type="entry name" value="Phage_SPP1_head-tail_adaptor"/>
</dbReference>
<dbReference type="Pfam" id="PF05521">
    <property type="entry name" value="Phage_HCP"/>
    <property type="match status" value="1"/>
</dbReference>
<evidence type="ECO:0008006" key="2">
    <source>
        <dbReference type="Google" id="ProtNLM"/>
    </source>
</evidence>
<name>A0A3B0MKE9_9GAMM</name>